<evidence type="ECO:0000313" key="2">
    <source>
        <dbReference type="EMBL" id="KAK1636368.1"/>
    </source>
</evidence>
<dbReference type="RefSeq" id="XP_060444975.1">
    <property type="nucleotide sequence ID" value="XM_060588021.1"/>
</dbReference>
<keyword evidence="1" id="KW-0732">Signal</keyword>
<protein>
    <submittedName>
        <fullName evidence="2">Uncharacterized protein</fullName>
    </submittedName>
</protein>
<dbReference type="Proteomes" id="UP001243989">
    <property type="component" value="Unassembled WGS sequence"/>
</dbReference>
<proteinExistence type="predicted"/>
<name>A0AAJ0EEY9_9PEZI</name>
<feature type="signal peptide" evidence="1">
    <location>
        <begin position="1"/>
        <end position="17"/>
    </location>
</feature>
<evidence type="ECO:0000313" key="3">
    <source>
        <dbReference type="Proteomes" id="UP001243989"/>
    </source>
</evidence>
<dbReference type="AlphaFoldDB" id="A0AAJ0EEY9"/>
<reference evidence="2" key="1">
    <citation type="submission" date="2021-06" db="EMBL/GenBank/DDBJ databases">
        <title>Comparative genomics, transcriptomics and evolutionary studies reveal genomic signatures of adaptation to plant cell wall in hemibiotrophic fungi.</title>
        <authorList>
            <consortium name="DOE Joint Genome Institute"/>
            <person name="Baroncelli R."/>
            <person name="Diaz J.F."/>
            <person name="Benocci T."/>
            <person name="Peng M."/>
            <person name="Battaglia E."/>
            <person name="Haridas S."/>
            <person name="Andreopoulos W."/>
            <person name="Labutti K."/>
            <person name="Pangilinan J."/>
            <person name="Floch G.L."/>
            <person name="Makela M.R."/>
            <person name="Henrissat B."/>
            <person name="Grigoriev I.V."/>
            <person name="Crouch J.A."/>
            <person name="De Vries R.P."/>
            <person name="Sukno S.A."/>
            <person name="Thon M.R."/>
        </authorList>
    </citation>
    <scope>NUCLEOTIDE SEQUENCE</scope>
    <source>
        <strain evidence="2">CBS 102054</strain>
    </source>
</reference>
<keyword evidence="3" id="KW-1185">Reference proteome</keyword>
<evidence type="ECO:0000256" key="1">
    <source>
        <dbReference type="SAM" id="SignalP"/>
    </source>
</evidence>
<sequence>MHFKFFIVSLLAALASAKVTCSNDNAPSETMAKLSLLAFITPVMAVNWVTLSAKGDGAFDQFNAWAKRTFQNDQKGQVYSSSDIYGDLSLNCYNVPQSWCDSYNGGKNYHPSGVSFTSSKAGKCYQQS</sequence>
<organism evidence="2 3">
    <name type="scientific">Colletotrichum phormii</name>
    <dbReference type="NCBI Taxonomy" id="359342"/>
    <lineage>
        <taxon>Eukaryota</taxon>
        <taxon>Fungi</taxon>
        <taxon>Dikarya</taxon>
        <taxon>Ascomycota</taxon>
        <taxon>Pezizomycotina</taxon>
        <taxon>Sordariomycetes</taxon>
        <taxon>Hypocreomycetidae</taxon>
        <taxon>Glomerellales</taxon>
        <taxon>Glomerellaceae</taxon>
        <taxon>Colletotrichum</taxon>
        <taxon>Colletotrichum acutatum species complex</taxon>
    </lineage>
</organism>
<gene>
    <name evidence="2" type="ORF">BDP81DRAFT_394973</name>
</gene>
<dbReference type="EMBL" id="JAHMHQ010000011">
    <property type="protein sequence ID" value="KAK1636368.1"/>
    <property type="molecule type" value="Genomic_DNA"/>
</dbReference>
<comment type="caution">
    <text evidence="2">The sequence shown here is derived from an EMBL/GenBank/DDBJ whole genome shotgun (WGS) entry which is preliminary data.</text>
</comment>
<feature type="chain" id="PRO_5042522168" evidence="1">
    <location>
        <begin position="18"/>
        <end position="128"/>
    </location>
</feature>
<accession>A0AAJ0EEY9</accession>
<dbReference type="GeneID" id="85472883"/>